<gene>
    <name evidence="2" type="ORF">NKI27_05980</name>
</gene>
<accession>A0ABY6N5L6</accession>
<sequence length="82" mass="9109">MLTVEPRSWIELLILSALISLGIRILNSSLRASDPDSGSFVEIFKGKDDFWLPYLIGVMEIAAYSLLLKSNVSNVCWGLACF</sequence>
<keyword evidence="1" id="KW-0812">Transmembrane</keyword>
<proteinExistence type="predicted"/>
<evidence type="ECO:0000313" key="3">
    <source>
        <dbReference type="Proteomes" id="UP001163739"/>
    </source>
</evidence>
<keyword evidence="1" id="KW-1133">Transmembrane helix</keyword>
<reference evidence="2" key="1">
    <citation type="submission" date="2022-06" db="EMBL/GenBank/DDBJ databases">
        <title>Alkalimarinus sp. nov., isolated from gut of a Alitta virens.</title>
        <authorList>
            <person name="Yang A.I."/>
            <person name="Shin N.-R."/>
        </authorList>
    </citation>
    <scope>NUCLEOTIDE SEQUENCE</scope>
    <source>
        <strain evidence="2">A2M4</strain>
    </source>
</reference>
<dbReference type="Proteomes" id="UP001163739">
    <property type="component" value="Chromosome"/>
</dbReference>
<name>A0ABY6N5L6_9ALTE</name>
<dbReference type="RefSeq" id="WP_265048774.1">
    <property type="nucleotide sequence ID" value="NZ_CP100390.1"/>
</dbReference>
<evidence type="ECO:0000313" key="2">
    <source>
        <dbReference type="EMBL" id="UZE97299.1"/>
    </source>
</evidence>
<feature type="transmembrane region" description="Helical" evidence="1">
    <location>
        <begin position="12"/>
        <end position="30"/>
    </location>
</feature>
<feature type="transmembrane region" description="Helical" evidence="1">
    <location>
        <begin position="50"/>
        <end position="68"/>
    </location>
</feature>
<evidence type="ECO:0000256" key="1">
    <source>
        <dbReference type="SAM" id="Phobius"/>
    </source>
</evidence>
<keyword evidence="3" id="KW-1185">Reference proteome</keyword>
<protein>
    <submittedName>
        <fullName evidence="2">Uncharacterized protein</fullName>
    </submittedName>
</protein>
<dbReference type="EMBL" id="CP100390">
    <property type="protein sequence ID" value="UZE97299.1"/>
    <property type="molecule type" value="Genomic_DNA"/>
</dbReference>
<keyword evidence="1" id="KW-0472">Membrane</keyword>
<organism evidence="2 3">
    <name type="scientific">Alkalimarinus alittae</name>
    <dbReference type="NCBI Taxonomy" id="2961619"/>
    <lineage>
        <taxon>Bacteria</taxon>
        <taxon>Pseudomonadati</taxon>
        <taxon>Pseudomonadota</taxon>
        <taxon>Gammaproteobacteria</taxon>
        <taxon>Alteromonadales</taxon>
        <taxon>Alteromonadaceae</taxon>
        <taxon>Alkalimarinus</taxon>
    </lineage>
</organism>